<feature type="active site" description="Nucleophile" evidence="9">
    <location>
        <position position="206"/>
    </location>
</feature>
<dbReference type="GO" id="GO:0016757">
    <property type="term" value="F:glycosyltransferase activity"/>
    <property type="evidence" value="ECO:0007669"/>
    <property type="project" value="UniProtKB-KW"/>
</dbReference>
<dbReference type="GO" id="GO:0018104">
    <property type="term" value="P:peptidoglycan-protein cross-linking"/>
    <property type="evidence" value="ECO:0007669"/>
    <property type="project" value="TreeGrafter"/>
</dbReference>
<keyword evidence="7 9" id="KW-0573">Peptidoglycan synthesis</keyword>
<comment type="similarity">
    <text evidence="2">Belongs to the YkuD family.</text>
</comment>
<dbReference type="AlphaFoldDB" id="A0A5C6RSY2"/>
<evidence type="ECO:0000313" key="11">
    <source>
        <dbReference type="EMBL" id="TXB65363.1"/>
    </source>
</evidence>
<dbReference type="CDD" id="cd16913">
    <property type="entry name" value="YkuD_like"/>
    <property type="match status" value="1"/>
</dbReference>
<dbReference type="InterPro" id="IPR038063">
    <property type="entry name" value="Transpep_catalytic_dom"/>
</dbReference>
<dbReference type="EMBL" id="VOOS01000003">
    <property type="protein sequence ID" value="TXB65363.1"/>
    <property type="molecule type" value="Genomic_DNA"/>
</dbReference>
<evidence type="ECO:0000256" key="1">
    <source>
        <dbReference type="ARBA" id="ARBA00004752"/>
    </source>
</evidence>
<evidence type="ECO:0000256" key="9">
    <source>
        <dbReference type="PROSITE-ProRule" id="PRU01373"/>
    </source>
</evidence>
<evidence type="ECO:0000256" key="4">
    <source>
        <dbReference type="ARBA" id="ARBA00022679"/>
    </source>
</evidence>
<dbReference type="PANTHER" id="PTHR30582">
    <property type="entry name" value="L,D-TRANSPEPTIDASE"/>
    <property type="match status" value="1"/>
</dbReference>
<gene>
    <name evidence="11" type="ORF">FRY74_08040</name>
</gene>
<dbReference type="GO" id="GO:0005576">
    <property type="term" value="C:extracellular region"/>
    <property type="evidence" value="ECO:0007669"/>
    <property type="project" value="TreeGrafter"/>
</dbReference>
<dbReference type="GO" id="GO:0008360">
    <property type="term" value="P:regulation of cell shape"/>
    <property type="evidence" value="ECO:0007669"/>
    <property type="project" value="UniProtKB-UniRule"/>
</dbReference>
<keyword evidence="5" id="KW-0378">Hydrolase</keyword>
<dbReference type="UniPathway" id="UPA00219"/>
<dbReference type="Proteomes" id="UP000321721">
    <property type="component" value="Unassembled WGS sequence"/>
</dbReference>
<name>A0A5C6RSY2_9FLAO</name>
<keyword evidence="12" id="KW-1185">Reference proteome</keyword>
<reference evidence="11 12" key="1">
    <citation type="submission" date="2019-08" db="EMBL/GenBank/DDBJ databases">
        <title>Genome of Vicingus serpentipes NCIMB 15042.</title>
        <authorList>
            <person name="Bowman J.P."/>
        </authorList>
    </citation>
    <scope>NUCLEOTIDE SEQUENCE [LARGE SCALE GENOMIC DNA]</scope>
    <source>
        <strain evidence="11 12">NCIMB 15042</strain>
    </source>
</reference>
<evidence type="ECO:0000256" key="8">
    <source>
        <dbReference type="ARBA" id="ARBA00023316"/>
    </source>
</evidence>
<dbReference type="PROSITE" id="PS51257">
    <property type="entry name" value="PROKAR_LIPOPROTEIN"/>
    <property type="match status" value="1"/>
</dbReference>
<dbReference type="PROSITE" id="PS52029">
    <property type="entry name" value="LD_TPASE"/>
    <property type="match status" value="1"/>
</dbReference>
<feature type="domain" description="L,D-TPase catalytic" evidence="10">
    <location>
        <begin position="74"/>
        <end position="230"/>
    </location>
</feature>
<dbReference type="Pfam" id="PF03734">
    <property type="entry name" value="YkuD"/>
    <property type="match status" value="1"/>
</dbReference>
<evidence type="ECO:0000259" key="10">
    <source>
        <dbReference type="PROSITE" id="PS52029"/>
    </source>
</evidence>
<evidence type="ECO:0000313" key="12">
    <source>
        <dbReference type="Proteomes" id="UP000321721"/>
    </source>
</evidence>
<protein>
    <submittedName>
        <fullName evidence="11">L,D-transpeptidase</fullName>
    </submittedName>
</protein>
<proteinExistence type="inferred from homology"/>
<dbReference type="SUPFAM" id="SSF141523">
    <property type="entry name" value="L,D-transpeptidase catalytic domain-like"/>
    <property type="match status" value="1"/>
</dbReference>
<evidence type="ECO:0000256" key="6">
    <source>
        <dbReference type="ARBA" id="ARBA00022960"/>
    </source>
</evidence>
<evidence type="ECO:0000256" key="5">
    <source>
        <dbReference type="ARBA" id="ARBA00022801"/>
    </source>
</evidence>
<dbReference type="InterPro" id="IPR005490">
    <property type="entry name" value="LD_TPept_cat_dom"/>
</dbReference>
<evidence type="ECO:0000256" key="2">
    <source>
        <dbReference type="ARBA" id="ARBA00005992"/>
    </source>
</evidence>
<comment type="pathway">
    <text evidence="1 9">Cell wall biogenesis; peptidoglycan biosynthesis.</text>
</comment>
<keyword evidence="3" id="KW-0328">Glycosyltransferase</keyword>
<sequence length="232" mass="26218">MRLINCMKIIATIVVVILMFSCKTIPTVKSPSLVGQPPEDTTVFVVDNEPSNESIATFLTEYLKIKYKDRDFSKFIYVSIKHQKLYLIEKDSVRFKFPISSAKLGVGNVQNSMKTPIGLHTIKHKYGDDVPLAGLFKSRVYTGNVSPIYAQKIKSPTDDVTTRIMWLQGEEPGINKGRNIDSYKRYIYIHGTSEEGYIGEPASHGCIRMKNTDVLNLYEVVDEGTPVLILKY</sequence>
<dbReference type="InterPro" id="IPR050979">
    <property type="entry name" value="LD-transpeptidase"/>
</dbReference>
<comment type="caution">
    <text evidence="11">The sequence shown here is derived from an EMBL/GenBank/DDBJ whole genome shotgun (WGS) entry which is preliminary data.</text>
</comment>
<dbReference type="OrthoDB" id="9809748at2"/>
<accession>A0A5C6RSY2</accession>
<feature type="active site" description="Proton donor/acceptor" evidence="9">
    <location>
        <position position="190"/>
    </location>
</feature>
<dbReference type="PANTHER" id="PTHR30582:SF24">
    <property type="entry name" value="L,D-TRANSPEPTIDASE ERFK_SRFK-RELATED"/>
    <property type="match status" value="1"/>
</dbReference>
<keyword evidence="4" id="KW-0808">Transferase</keyword>
<dbReference type="GO" id="GO:0071972">
    <property type="term" value="F:peptidoglycan L,D-transpeptidase activity"/>
    <property type="evidence" value="ECO:0007669"/>
    <property type="project" value="TreeGrafter"/>
</dbReference>
<dbReference type="GO" id="GO:0071555">
    <property type="term" value="P:cell wall organization"/>
    <property type="evidence" value="ECO:0007669"/>
    <property type="project" value="UniProtKB-UniRule"/>
</dbReference>
<keyword evidence="8 9" id="KW-0961">Cell wall biogenesis/degradation</keyword>
<dbReference type="Gene3D" id="2.40.440.10">
    <property type="entry name" value="L,D-transpeptidase catalytic domain-like"/>
    <property type="match status" value="1"/>
</dbReference>
<evidence type="ECO:0000256" key="3">
    <source>
        <dbReference type="ARBA" id="ARBA00022676"/>
    </source>
</evidence>
<evidence type="ECO:0000256" key="7">
    <source>
        <dbReference type="ARBA" id="ARBA00022984"/>
    </source>
</evidence>
<organism evidence="11 12">
    <name type="scientific">Vicingus serpentipes</name>
    <dbReference type="NCBI Taxonomy" id="1926625"/>
    <lineage>
        <taxon>Bacteria</taxon>
        <taxon>Pseudomonadati</taxon>
        <taxon>Bacteroidota</taxon>
        <taxon>Flavobacteriia</taxon>
        <taxon>Flavobacteriales</taxon>
        <taxon>Vicingaceae</taxon>
        <taxon>Vicingus</taxon>
    </lineage>
</organism>
<keyword evidence="6 9" id="KW-0133">Cell shape</keyword>